<dbReference type="SUPFAM" id="SSF47384">
    <property type="entry name" value="Homodimeric domain of signal transducing histidine kinase"/>
    <property type="match status" value="1"/>
</dbReference>
<dbReference type="EC" id="2.7.13.3" evidence="2"/>
<accession>A0ABT0RCQ1</accession>
<comment type="caution">
    <text evidence="4">The sequence shown here is derived from an EMBL/GenBank/DDBJ whole genome shotgun (WGS) entry which is preliminary data.</text>
</comment>
<dbReference type="InterPro" id="IPR003661">
    <property type="entry name" value="HisK_dim/P_dom"/>
</dbReference>
<evidence type="ECO:0000313" key="4">
    <source>
        <dbReference type="EMBL" id="MCL6678023.1"/>
    </source>
</evidence>
<keyword evidence="5" id="KW-1185">Reference proteome</keyword>
<evidence type="ECO:0000259" key="3">
    <source>
        <dbReference type="SMART" id="SM00388"/>
    </source>
</evidence>
<dbReference type="RefSeq" id="WP_249867000.1">
    <property type="nucleotide sequence ID" value="NZ_JAMGBC010000001.1"/>
</dbReference>
<evidence type="ECO:0000256" key="1">
    <source>
        <dbReference type="ARBA" id="ARBA00000085"/>
    </source>
</evidence>
<reference evidence="4" key="1">
    <citation type="submission" date="2022-05" db="EMBL/GenBank/DDBJ databases">
        <authorList>
            <person name="Jo J.-H."/>
            <person name="Im W.-T."/>
        </authorList>
    </citation>
    <scope>NUCLEOTIDE SEQUENCE</scope>
    <source>
        <strain evidence="4">RG327</strain>
    </source>
</reference>
<sequence>MRFDDRLKTVLAQPATSAHDAAVRWRQLVELAARAPPDGDRDLFTQAISEIRDAAATLEERVRSAAALAVASLPLPVDLVAAFAADRLNIAAPILASARLTALEWKSVSAQASDDCRAFIGTMHAGSQPVRQPAPPEAKEPVPSISDVVARIERLRQSRTSADTGRSAATDEDEQPRLFRWECNESGEIEWVEGAPRGALVGQSIAQRGSGAGVDRTVERAFASRAPFHGTLELPADSAIGGTWKIGGVPAFDRSSGRFAGYRGVAERSDGTASRASGRSINGPDPLRELAHEIRTPLNAIIGFAEIITGEYLGPAGSAYRERASEIVAQARLLLSAVEDLDFAAKLRSTDGAEKARCNLGELVERLVVALRETGDQNGVEIEAARSVGDLAAAVQPEVAERLILRMCGAVIGRSAEGERLRLTVDCNGQHCLVSITRPTGLHGMSEEHLFGTADDAMSAAFPLRLARGLAHAAGARLVACERRISLLFPKA</sequence>
<dbReference type="EMBL" id="JAMGBC010000001">
    <property type="protein sequence ID" value="MCL6678023.1"/>
    <property type="molecule type" value="Genomic_DNA"/>
</dbReference>
<protein>
    <recommendedName>
        <fullName evidence="2">histidine kinase</fullName>
        <ecNumber evidence="2">2.7.13.3</ecNumber>
    </recommendedName>
</protein>
<proteinExistence type="predicted"/>
<dbReference type="SMART" id="SM00388">
    <property type="entry name" value="HisKA"/>
    <property type="match status" value="1"/>
</dbReference>
<evidence type="ECO:0000256" key="2">
    <source>
        <dbReference type="ARBA" id="ARBA00012438"/>
    </source>
</evidence>
<evidence type="ECO:0000313" key="5">
    <source>
        <dbReference type="Proteomes" id="UP001165343"/>
    </source>
</evidence>
<dbReference type="InterPro" id="IPR036097">
    <property type="entry name" value="HisK_dim/P_sf"/>
</dbReference>
<dbReference type="CDD" id="cd00082">
    <property type="entry name" value="HisKA"/>
    <property type="match status" value="1"/>
</dbReference>
<organism evidence="4 5">
    <name type="scientific">Sphingomonas anseongensis</name>
    <dbReference type="NCBI Taxonomy" id="2908207"/>
    <lineage>
        <taxon>Bacteria</taxon>
        <taxon>Pseudomonadati</taxon>
        <taxon>Pseudomonadota</taxon>
        <taxon>Alphaproteobacteria</taxon>
        <taxon>Sphingomonadales</taxon>
        <taxon>Sphingomonadaceae</taxon>
        <taxon>Sphingomonas</taxon>
    </lineage>
</organism>
<gene>
    <name evidence="4" type="ORF">LZ519_01635</name>
</gene>
<name>A0ABT0RCQ1_9SPHN</name>
<dbReference type="Gene3D" id="1.10.287.130">
    <property type="match status" value="1"/>
</dbReference>
<dbReference type="Pfam" id="PF00512">
    <property type="entry name" value="HisKA"/>
    <property type="match status" value="1"/>
</dbReference>
<comment type="catalytic activity">
    <reaction evidence="1">
        <text>ATP + protein L-histidine = ADP + protein N-phospho-L-histidine.</text>
        <dbReference type="EC" id="2.7.13.3"/>
    </reaction>
</comment>
<dbReference type="Proteomes" id="UP001165343">
    <property type="component" value="Unassembled WGS sequence"/>
</dbReference>
<feature type="domain" description="Signal transduction histidine kinase dimerisation/phosphoacceptor" evidence="3">
    <location>
        <begin position="286"/>
        <end position="350"/>
    </location>
</feature>